<dbReference type="AlphaFoldDB" id="A0AA46X3C8"/>
<keyword evidence="5" id="KW-0446">Lipid-binding</keyword>
<evidence type="ECO:0000256" key="5">
    <source>
        <dbReference type="ARBA" id="ARBA00023121"/>
    </source>
</evidence>
<dbReference type="EMBL" id="CP083975">
    <property type="protein sequence ID" value="UZF48224.1"/>
    <property type="molecule type" value="Genomic_DNA"/>
</dbReference>
<dbReference type="PIRSF" id="PIRSF000429">
    <property type="entry name" value="Ac-CoA_Ac_transf"/>
    <property type="match status" value="1"/>
</dbReference>
<sequence length="374" mass="38826">MDAFIRGVGTSLFGKQPELTASELIWTAVTEALADAELELPEAVYVGTCFGEPGIAQRALHRMGITGLPITVMENACASSTHAFHEASWAVDSGRYSNVLVVGVEHLTSRFSGAIPVDPRDFEGRAGLGLPALYAMSAARYQDRYGVTSEQLAAISVKNHAHGMHNPRAQHRAPVTIEQVLDSRMISDPLTLLQCCAIADGAGAVVIGNSRHSSRDIKVRGSAMQTGGLWNHATENVWGHDLIDATAASAYDAAGVQIEDIDVIELHDAFTIGEIVTTEALGMAPLGEGASLATSGHTALGGAQPVNPSGGLLSRGHPLGATGTAQVAELVWQLRGEAGERQVPGARLGLLETMGGGAGGVDGNACVVSVLEGN</sequence>
<feature type="domain" description="Thiolase C-terminal" evidence="8">
    <location>
        <begin position="243"/>
        <end position="357"/>
    </location>
</feature>
<dbReference type="Proteomes" id="UP001162740">
    <property type="component" value="Plasmid pGD02.2.1"/>
</dbReference>
<reference evidence="9 10" key="1">
    <citation type="journal article" date="2021" name="Front. Microbiol.">
        <title>Bacterial Transformation of Aromatic Monomers in Softwood Black Liquor.</title>
        <authorList>
            <person name="Navas L.E."/>
            <person name="Dexter G."/>
            <person name="Liu J."/>
            <person name="Levy-Booth D."/>
            <person name="Cho M."/>
            <person name="Jang S.K."/>
            <person name="Mansfield S.D."/>
            <person name="Renneckar S."/>
            <person name="Mohn W.W."/>
            <person name="Eltis L.D."/>
        </authorList>
    </citation>
    <scope>NUCLEOTIDE SEQUENCE [LARGE SCALE GENOMIC DNA]</scope>
    <source>
        <strain evidence="9 10">GD02</strain>
    </source>
</reference>
<dbReference type="InterPro" id="IPR020616">
    <property type="entry name" value="Thiolase_N"/>
</dbReference>
<evidence type="ECO:0000259" key="8">
    <source>
        <dbReference type="Pfam" id="PF22691"/>
    </source>
</evidence>
<evidence type="ECO:0000256" key="4">
    <source>
        <dbReference type="ARBA" id="ARBA00023055"/>
    </source>
</evidence>
<dbReference type="Gene3D" id="3.40.47.10">
    <property type="match status" value="1"/>
</dbReference>
<evidence type="ECO:0000256" key="3">
    <source>
        <dbReference type="ARBA" id="ARBA00022679"/>
    </source>
</evidence>
<dbReference type="GO" id="GO:0008289">
    <property type="term" value="F:lipid binding"/>
    <property type="evidence" value="ECO:0007669"/>
    <property type="project" value="UniProtKB-KW"/>
</dbReference>
<dbReference type="GO" id="GO:0016747">
    <property type="term" value="F:acyltransferase activity, transferring groups other than amino-acyl groups"/>
    <property type="evidence" value="ECO:0007669"/>
    <property type="project" value="InterPro"/>
</dbReference>
<proteinExistence type="predicted"/>
<evidence type="ECO:0000313" key="10">
    <source>
        <dbReference type="Proteomes" id="UP001162740"/>
    </source>
</evidence>
<dbReference type="EC" id="2.3.1.176" evidence="1"/>
<keyword evidence="9" id="KW-0614">Plasmid</keyword>
<accession>A0AA46X3C8</accession>
<dbReference type="InterPro" id="IPR020613">
    <property type="entry name" value="Thiolase_CS"/>
</dbReference>
<dbReference type="PANTHER" id="PTHR42870:SF1">
    <property type="entry name" value="NON-SPECIFIC LIPID-TRANSFER PROTEIN-LIKE 2"/>
    <property type="match status" value="1"/>
</dbReference>
<keyword evidence="3" id="KW-0808">Transferase</keyword>
<dbReference type="InterPro" id="IPR016039">
    <property type="entry name" value="Thiolase-like"/>
</dbReference>
<keyword evidence="4" id="KW-0445">Lipid transport</keyword>
<dbReference type="InterPro" id="IPR002155">
    <property type="entry name" value="Thiolase"/>
</dbReference>
<dbReference type="GO" id="GO:0006869">
    <property type="term" value="P:lipid transport"/>
    <property type="evidence" value="ECO:0007669"/>
    <property type="project" value="UniProtKB-KW"/>
</dbReference>
<dbReference type="InterPro" id="IPR055140">
    <property type="entry name" value="Thiolase_C_2"/>
</dbReference>
<evidence type="ECO:0000256" key="1">
    <source>
        <dbReference type="ARBA" id="ARBA00012352"/>
    </source>
</evidence>
<protein>
    <recommendedName>
        <fullName evidence="1">propanoyl-CoA C-acyltransferase</fullName>
        <ecNumber evidence="1">2.3.1.176</ecNumber>
    </recommendedName>
    <alternativeName>
        <fullName evidence="6">Propanoyl-CoA C-acyltransferase</fullName>
    </alternativeName>
</protein>
<evidence type="ECO:0000313" key="9">
    <source>
        <dbReference type="EMBL" id="UZF48224.1"/>
    </source>
</evidence>
<evidence type="ECO:0000259" key="7">
    <source>
        <dbReference type="Pfam" id="PF00108"/>
    </source>
</evidence>
<evidence type="ECO:0000256" key="6">
    <source>
        <dbReference type="ARBA" id="ARBA00032316"/>
    </source>
</evidence>
<gene>
    <name evidence="9" type="ORF">KUM34_028105</name>
</gene>
<feature type="domain" description="Thiolase N-terminal" evidence="7">
    <location>
        <begin position="14"/>
        <end position="207"/>
    </location>
</feature>
<organism evidence="9 10">
    <name type="scientific">Rhodococcus rhodochrous</name>
    <dbReference type="NCBI Taxonomy" id="1829"/>
    <lineage>
        <taxon>Bacteria</taxon>
        <taxon>Bacillati</taxon>
        <taxon>Actinomycetota</taxon>
        <taxon>Actinomycetes</taxon>
        <taxon>Mycobacteriales</taxon>
        <taxon>Nocardiaceae</taxon>
        <taxon>Rhodococcus</taxon>
    </lineage>
</organism>
<dbReference type="Pfam" id="PF22691">
    <property type="entry name" value="Thiolase_C_1"/>
    <property type="match status" value="1"/>
</dbReference>
<evidence type="ECO:0000256" key="2">
    <source>
        <dbReference type="ARBA" id="ARBA00022448"/>
    </source>
</evidence>
<geneLocation type="plasmid" evidence="9 10">
    <name>pGD02.2.1</name>
</geneLocation>
<dbReference type="SUPFAM" id="SSF53901">
    <property type="entry name" value="Thiolase-like"/>
    <property type="match status" value="2"/>
</dbReference>
<keyword evidence="2" id="KW-0813">Transport</keyword>
<dbReference type="PANTHER" id="PTHR42870">
    <property type="entry name" value="ACETYL-COA C-ACETYLTRANSFERASE"/>
    <property type="match status" value="1"/>
</dbReference>
<dbReference type="PROSITE" id="PS00737">
    <property type="entry name" value="THIOLASE_2"/>
    <property type="match status" value="1"/>
</dbReference>
<dbReference type="Pfam" id="PF00108">
    <property type="entry name" value="Thiolase_N"/>
    <property type="match status" value="1"/>
</dbReference>
<dbReference type="RefSeq" id="WP_229582169.1">
    <property type="nucleotide sequence ID" value="NZ_CP083975.1"/>
</dbReference>
<dbReference type="CDD" id="cd00829">
    <property type="entry name" value="SCP-x_thiolase"/>
    <property type="match status" value="1"/>
</dbReference>
<name>A0AA46X3C8_RHORH</name>